<organism evidence="1">
    <name type="scientific">Rhizophora mucronata</name>
    <name type="common">Asiatic mangrove</name>
    <dbReference type="NCBI Taxonomy" id="61149"/>
    <lineage>
        <taxon>Eukaryota</taxon>
        <taxon>Viridiplantae</taxon>
        <taxon>Streptophyta</taxon>
        <taxon>Embryophyta</taxon>
        <taxon>Tracheophyta</taxon>
        <taxon>Spermatophyta</taxon>
        <taxon>Magnoliopsida</taxon>
        <taxon>eudicotyledons</taxon>
        <taxon>Gunneridae</taxon>
        <taxon>Pentapetalae</taxon>
        <taxon>rosids</taxon>
        <taxon>fabids</taxon>
        <taxon>Malpighiales</taxon>
        <taxon>Rhizophoraceae</taxon>
        <taxon>Rhizophora</taxon>
    </lineage>
</organism>
<accession>A0A2P2Q7V2</accession>
<dbReference type="EMBL" id="GGEC01082578">
    <property type="protein sequence ID" value="MBX63062.1"/>
    <property type="molecule type" value="Transcribed_RNA"/>
</dbReference>
<sequence>MQKSFDFYYSGLAKFIKCSNYNVILEDCNFFHFARLVFFLLL</sequence>
<proteinExistence type="predicted"/>
<protein>
    <submittedName>
        <fullName evidence="1">Uncharacterized protein</fullName>
    </submittedName>
</protein>
<evidence type="ECO:0000313" key="1">
    <source>
        <dbReference type="EMBL" id="MBX63062.1"/>
    </source>
</evidence>
<dbReference type="AlphaFoldDB" id="A0A2P2Q7V2"/>
<reference evidence="1" key="1">
    <citation type="submission" date="2018-02" db="EMBL/GenBank/DDBJ databases">
        <title>Rhizophora mucronata_Transcriptome.</title>
        <authorList>
            <person name="Meera S.P."/>
            <person name="Sreeshan A."/>
            <person name="Augustine A."/>
        </authorList>
    </citation>
    <scope>NUCLEOTIDE SEQUENCE</scope>
    <source>
        <tissue evidence="1">Leaf</tissue>
    </source>
</reference>
<name>A0A2P2Q7V2_RHIMU</name>